<dbReference type="GO" id="GO:0003676">
    <property type="term" value="F:nucleic acid binding"/>
    <property type="evidence" value="ECO:0007669"/>
    <property type="project" value="InterPro"/>
</dbReference>
<keyword evidence="2" id="KW-0255">Endonuclease</keyword>
<keyword evidence="2" id="KW-0378">Hydrolase</keyword>
<dbReference type="AlphaFoldDB" id="A0A1D3K9W2"/>
<dbReference type="EMBL" id="LT599585">
    <property type="protein sequence ID" value="SBW85062.1"/>
    <property type="molecule type" value="Genomic_DNA"/>
</dbReference>
<evidence type="ECO:0000259" key="1">
    <source>
        <dbReference type="Pfam" id="PF01844"/>
    </source>
</evidence>
<keyword evidence="2" id="KW-0540">Nuclease</keyword>
<dbReference type="GO" id="GO:0004519">
    <property type="term" value="F:endonuclease activity"/>
    <property type="evidence" value="ECO:0007669"/>
    <property type="project" value="UniProtKB-KW"/>
</dbReference>
<feature type="domain" description="HNH" evidence="1">
    <location>
        <begin position="19"/>
        <end position="71"/>
    </location>
</feature>
<evidence type="ECO:0000313" key="3">
    <source>
        <dbReference type="Proteomes" id="UP000245431"/>
    </source>
</evidence>
<proteinExistence type="predicted"/>
<organism evidence="2 3">
    <name type="scientific">Pseudomonas veronii 1YdBTEX2</name>
    <dbReference type="NCBI Taxonomy" id="1295141"/>
    <lineage>
        <taxon>Bacteria</taxon>
        <taxon>Pseudomonadati</taxon>
        <taxon>Pseudomonadota</taxon>
        <taxon>Gammaproteobacteria</taxon>
        <taxon>Pseudomonadales</taxon>
        <taxon>Pseudomonadaceae</taxon>
        <taxon>Pseudomonas</taxon>
    </lineage>
</organism>
<dbReference type="Proteomes" id="UP000245431">
    <property type="component" value="Plasmid PVE_plasmid"/>
</dbReference>
<dbReference type="CDD" id="cd00085">
    <property type="entry name" value="HNHc"/>
    <property type="match status" value="1"/>
</dbReference>
<gene>
    <name evidence="2" type="ORF">PVE_P0017</name>
</gene>
<dbReference type="InterPro" id="IPR003615">
    <property type="entry name" value="HNH_nuc"/>
</dbReference>
<protein>
    <submittedName>
        <fullName evidence="2">HNH endonuclease</fullName>
    </submittedName>
</protein>
<name>A0A1D3K9W2_PSEVE</name>
<dbReference type="InterPro" id="IPR002711">
    <property type="entry name" value="HNH"/>
</dbReference>
<dbReference type="Gene3D" id="1.10.30.50">
    <property type="match status" value="1"/>
</dbReference>
<keyword evidence="2" id="KW-0614">Plasmid</keyword>
<dbReference type="Pfam" id="PF01844">
    <property type="entry name" value="HNH"/>
    <property type="match status" value="1"/>
</dbReference>
<accession>A0A1D3K9W2</accession>
<geneLocation type="plasmid" evidence="3">
    <name>pve_Plasmid</name>
</geneLocation>
<dbReference type="GO" id="GO:0008270">
    <property type="term" value="F:zinc ion binding"/>
    <property type="evidence" value="ECO:0007669"/>
    <property type="project" value="InterPro"/>
</dbReference>
<evidence type="ECO:0000313" key="2">
    <source>
        <dbReference type="EMBL" id="SBW85062.1"/>
    </source>
</evidence>
<reference evidence="3" key="1">
    <citation type="submission" date="2016-07" db="EMBL/GenBank/DDBJ databases">
        <authorList>
            <person name="Florea S."/>
            <person name="Webb J.S."/>
            <person name="Jaromczyk J."/>
            <person name="Schardl C.L."/>
        </authorList>
    </citation>
    <scope>NUCLEOTIDE SEQUENCE [LARGE SCALE GENOMIC DNA]</scope>
    <source>
        <strain evidence="3">1YdBTEX2</strain>
        <plasmid evidence="3">Plasmid pve_Plasmid</plasmid>
    </source>
</reference>
<sequence>MRLKKAEREQLRLKYGGHCAYCGVVLVGNNWHEDHLEPIIRQVDKPTERPENHRLYNMMPACAPCNRSKGRQELEGWRKWLAGHVNSLNEYHGIYRMAKAYGLVVETAAPVVFYFEKCEAARE</sequence>